<dbReference type="EMBL" id="OX597815">
    <property type="protein sequence ID" value="CAI9718343.1"/>
    <property type="molecule type" value="Genomic_DNA"/>
</dbReference>
<dbReference type="Proteomes" id="UP001162480">
    <property type="component" value="Chromosome 2"/>
</dbReference>
<sequence length="79" mass="9168">MSDDIDEREIICDSEVDFHKVNTKELGLLLTLSYYHNYTDNHDLSRLCPTRSQRGSRLTITSGVKKTHIKRWGGWTITT</sequence>
<dbReference type="AlphaFoldDB" id="A0AA36F0D9"/>
<accession>A0AA36F0D9</accession>
<keyword evidence="2" id="KW-1185">Reference proteome</keyword>
<protein>
    <submittedName>
        <fullName evidence="1">Uncharacterized protein</fullName>
    </submittedName>
</protein>
<gene>
    <name evidence="1" type="ORF">OCTVUL_1B030316</name>
</gene>
<evidence type="ECO:0000313" key="1">
    <source>
        <dbReference type="EMBL" id="CAI9718343.1"/>
    </source>
</evidence>
<proteinExistence type="predicted"/>
<name>A0AA36F0D9_OCTVU</name>
<evidence type="ECO:0000313" key="2">
    <source>
        <dbReference type="Proteomes" id="UP001162480"/>
    </source>
</evidence>
<organism evidence="1 2">
    <name type="scientific">Octopus vulgaris</name>
    <name type="common">Common octopus</name>
    <dbReference type="NCBI Taxonomy" id="6645"/>
    <lineage>
        <taxon>Eukaryota</taxon>
        <taxon>Metazoa</taxon>
        <taxon>Spiralia</taxon>
        <taxon>Lophotrochozoa</taxon>
        <taxon>Mollusca</taxon>
        <taxon>Cephalopoda</taxon>
        <taxon>Coleoidea</taxon>
        <taxon>Octopodiformes</taxon>
        <taxon>Octopoda</taxon>
        <taxon>Incirrata</taxon>
        <taxon>Octopodidae</taxon>
        <taxon>Octopus</taxon>
    </lineage>
</organism>
<reference evidence="1" key="1">
    <citation type="submission" date="2023-08" db="EMBL/GenBank/DDBJ databases">
        <authorList>
            <person name="Alioto T."/>
            <person name="Alioto T."/>
            <person name="Gomez Garrido J."/>
        </authorList>
    </citation>
    <scope>NUCLEOTIDE SEQUENCE</scope>
</reference>